<evidence type="ECO:0000256" key="1">
    <source>
        <dbReference type="PROSITE-ProRule" id="PRU00169"/>
    </source>
</evidence>
<keyword evidence="1" id="KW-0597">Phosphoprotein</keyword>
<dbReference type="InterPro" id="IPR007492">
    <property type="entry name" value="LytTR_DNA-bd_dom"/>
</dbReference>
<dbReference type="InterPro" id="IPR001789">
    <property type="entry name" value="Sig_transdc_resp-reg_receiver"/>
</dbReference>
<dbReference type="GO" id="GO:0003677">
    <property type="term" value="F:DNA binding"/>
    <property type="evidence" value="ECO:0007669"/>
    <property type="project" value="InterPro"/>
</dbReference>
<sequence>MKLKVVIVDDESHARSFLSKLCKLYYSDKLEVMDTCNSVESAVTSIKTYNPDIVFLDIQMPLENGFELLKYFDTIPFEIVFTTAYSNYALDAIKCSALDYLMKPIGKIDLESVLSRYESKLNHNIGSDRYKLLKENMLDAEEGIPQRMIFSTKEGFEVLQLDSILYFTTIDKKIMVFSNEDNFIISTTLKELEKSLPSSIFFKTGKSFIVNKNYVKRFNSDTNSLVMANGVVASVSNSSFTKKKLMDALKK</sequence>
<dbReference type="Pfam" id="PF04397">
    <property type="entry name" value="LytTR"/>
    <property type="match status" value="1"/>
</dbReference>
<protein>
    <submittedName>
        <fullName evidence="4">Response regulator transcription factor</fullName>
    </submittedName>
</protein>
<gene>
    <name evidence="4" type="ORF">IR213_15760</name>
</gene>
<dbReference type="Pfam" id="PF00072">
    <property type="entry name" value="Response_reg"/>
    <property type="match status" value="1"/>
</dbReference>
<dbReference type="Gene3D" id="3.40.50.2300">
    <property type="match status" value="1"/>
</dbReference>
<dbReference type="SMART" id="SM00850">
    <property type="entry name" value="LytTR"/>
    <property type="match status" value="1"/>
</dbReference>
<dbReference type="SMART" id="SM00448">
    <property type="entry name" value="REC"/>
    <property type="match status" value="1"/>
</dbReference>
<dbReference type="RefSeq" id="WP_194313251.1">
    <property type="nucleotide sequence ID" value="NZ_JADHEC010000065.1"/>
</dbReference>
<dbReference type="GO" id="GO:0000156">
    <property type="term" value="F:phosphorelay response regulator activity"/>
    <property type="evidence" value="ECO:0007669"/>
    <property type="project" value="InterPro"/>
</dbReference>
<organism evidence="4 5">
    <name type="scientific">Flavobacterium soyangense</name>
    <dbReference type="NCBI Taxonomy" id="2023265"/>
    <lineage>
        <taxon>Bacteria</taxon>
        <taxon>Pseudomonadati</taxon>
        <taxon>Bacteroidota</taxon>
        <taxon>Flavobacteriia</taxon>
        <taxon>Flavobacteriales</taxon>
        <taxon>Flavobacteriaceae</taxon>
        <taxon>Flavobacterium</taxon>
    </lineage>
</organism>
<dbReference type="PROSITE" id="PS50930">
    <property type="entry name" value="HTH_LYTTR"/>
    <property type="match status" value="1"/>
</dbReference>
<feature type="domain" description="HTH LytTR-type" evidence="3">
    <location>
        <begin position="148"/>
        <end position="251"/>
    </location>
</feature>
<feature type="domain" description="Response regulatory" evidence="2">
    <location>
        <begin position="4"/>
        <end position="118"/>
    </location>
</feature>
<dbReference type="PANTHER" id="PTHR37299">
    <property type="entry name" value="TRANSCRIPTIONAL REGULATOR-RELATED"/>
    <property type="match status" value="1"/>
</dbReference>
<dbReference type="Gene3D" id="2.40.50.1020">
    <property type="entry name" value="LytTr DNA-binding domain"/>
    <property type="match status" value="1"/>
</dbReference>
<accession>A0A930XXA0</accession>
<dbReference type="InterPro" id="IPR046947">
    <property type="entry name" value="LytR-like"/>
</dbReference>
<keyword evidence="5" id="KW-1185">Reference proteome</keyword>
<dbReference type="PANTHER" id="PTHR37299:SF1">
    <property type="entry name" value="STAGE 0 SPORULATION PROTEIN A HOMOLOG"/>
    <property type="match status" value="1"/>
</dbReference>
<evidence type="ECO:0000313" key="5">
    <source>
        <dbReference type="Proteomes" id="UP000646211"/>
    </source>
</evidence>
<proteinExistence type="predicted"/>
<dbReference type="SUPFAM" id="SSF52172">
    <property type="entry name" value="CheY-like"/>
    <property type="match status" value="1"/>
</dbReference>
<evidence type="ECO:0000259" key="2">
    <source>
        <dbReference type="PROSITE" id="PS50110"/>
    </source>
</evidence>
<comment type="caution">
    <text evidence="4">The sequence shown here is derived from an EMBL/GenBank/DDBJ whole genome shotgun (WGS) entry which is preliminary data.</text>
</comment>
<dbReference type="AlphaFoldDB" id="A0A930XXA0"/>
<dbReference type="EMBL" id="JADHEC010000065">
    <property type="protein sequence ID" value="MBF2710027.1"/>
    <property type="molecule type" value="Genomic_DNA"/>
</dbReference>
<reference evidence="4" key="1">
    <citation type="submission" date="2020-11" db="EMBL/GenBank/DDBJ databases">
        <title>Genome of Flavobacterium soyangense.</title>
        <authorList>
            <person name="Liu Q."/>
            <person name="Xin Y.-H."/>
        </authorList>
    </citation>
    <scope>NUCLEOTIDE SEQUENCE</scope>
    <source>
        <strain evidence="4">CGMCC 1.13493</strain>
    </source>
</reference>
<dbReference type="Proteomes" id="UP000646211">
    <property type="component" value="Unassembled WGS sequence"/>
</dbReference>
<evidence type="ECO:0000259" key="3">
    <source>
        <dbReference type="PROSITE" id="PS50930"/>
    </source>
</evidence>
<dbReference type="PROSITE" id="PS50110">
    <property type="entry name" value="RESPONSE_REGULATORY"/>
    <property type="match status" value="1"/>
</dbReference>
<evidence type="ECO:0000313" key="4">
    <source>
        <dbReference type="EMBL" id="MBF2710027.1"/>
    </source>
</evidence>
<feature type="modified residue" description="4-aspartylphosphate" evidence="1">
    <location>
        <position position="57"/>
    </location>
</feature>
<dbReference type="InterPro" id="IPR011006">
    <property type="entry name" value="CheY-like_superfamily"/>
</dbReference>
<name>A0A930XXA0_9FLAO</name>